<dbReference type="Proteomes" id="UP000654075">
    <property type="component" value="Unassembled WGS sequence"/>
</dbReference>
<comment type="caution">
    <text evidence="2">The sequence shown here is derived from an EMBL/GenBank/DDBJ whole genome shotgun (WGS) entry which is preliminary data.</text>
</comment>
<dbReference type="SUPFAM" id="SSF48371">
    <property type="entry name" value="ARM repeat"/>
    <property type="match status" value="1"/>
</dbReference>
<evidence type="ECO:0000256" key="1">
    <source>
        <dbReference type="PROSITE-ProRule" id="PRU00259"/>
    </source>
</evidence>
<evidence type="ECO:0000313" key="3">
    <source>
        <dbReference type="Proteomes" id="UP000654075"/>
    </source>
</evidence>
<accession>A0A813EVJ9</accession>
<sequence>MALGAVPLLVSLLQADLDEALKEQAAATLSCLAAFYATNRSSIIDAGALPLVVELLGASEVSTVKEAATLLSNLGKTYAREVLEAGGMSSLEDMLTMTQDDSVREVVSEALKTLQGGVGQSLISD</sequence>
<dbReference type="Pfam" id="PF00514">
    <property type="entry name" value="Arm"/>
    <property type="match status" value="2"/>
</dbReference>
<dbReference type="AlphaFoldDB" id="A0A813EVJ9"/>
<dbReference type="PROSITE" id="PS50176">
    <property type="entry name" value="ARM_REPEAT"/>
    <property type="match status" value="2"/>
</dbReference>
<dbReference type="InterPro" id="IPR011989">
    <property type="entry name" value="ARM-like"/>
</dbReference>
<dbReference type="PANTHER" id="PTHR23315:SF7">
    <property type="entry name" value="U-BOX DOMAIN-CONTAINING PROTEIN 4"/>
    <property type="match status" value="1"/>
</dbReference>
<dbReference type="Gene3D" id="1.25.10.10">
    <property type="entry name" value="Leucine-rich Repeat Variant"/>
    <property type="match status" value="1"/>
</dbReference>
<reference evidence="2" key="1">
    <citation type="submission" date="2021-02" db="EMBL/GenBank/DDBJ databases">
        <authorList>
            <person name="Dougan E. K."/>
            <person name="Rhodes N."/>
            <person name="Thang M."/>
            <person name="Chan C."/>
        </authorList>
    </citation>
    <scope>NUCLEOTIDE SEQUENCE</scope>
</reference>
<evidence type="ECO:0008006" key="4">
    <source>
        <dbReference type="Google" id="ProtNLM"/>
    </source>
</evidence>
<name>A0A813EVJ9_POLGL</name>
<feature type="repeat" description="ARM" evidence="1">
    <location>
        <begin position="4"/>
        <end position="47"/>
    </location>
</feature>
<protein>
    <recommendedName>
        <fullName evidence="4">Armadillo repeat-containing protein 8</fullName>
    </recommendedName>
</protein>
<dbReference type="OrthoDB" id="7537227at2759"/>
<dbReference type="EMBL" id="CAJNNV010016350">
    <property type="protein sequence ID" value="CAE8604366.1"/>
    <property type="molecule type" value="Genomic_DNA"/>
</dbReference>
<dbReference type="SMART" id="SM00185">
    <property type="entry name" value="ARM"/>
    <property type="match status" value="3"/>
</dbReference>
<evidence type="ECO:0000313" key="2">
    <source>
        <dbReference type="EMBL" id="CAE8604366.1"/>
    </source>
</evidence>
<gene>
    <name evidence="2" type="ORF">PGLA1383_LOCUS22530</name>
</gene>
<organism evidence="2 3">
    <name type="scientific">Polarella glacialis</name>
    <name type="common">Dinoflagellate</name>
    <dbReference type="NCBI Taxonomy" id="89957"/>
    <lineage>
        <taxon>Eukaryota</taxon>
        <taxon>Sar</taxon>
        <taxon>Alveolata</taxon>
        <taxon>Dinophyceae</taxon>
        <taxon>Suessiales</taxon>
        <taxon>Suessiaceae</taxon>
        <taxon>Polarella</taxon>
    </lineage>
</organism>
<keyword evidence="3" id="KW-1185">Reference proteome</keyword>
<dbReference type="PANTHER" id="PTHR23315">
    <property type="entry name" value="U BOX DOMAIN-CONTAINING"/>
    <property type="match status" value="1"/>
</dbReference>
<dbReference type="InterPro" id="IPR016024">
    <property type="entry name" value="ARM-type_fold"/>
</dbReference>
<dbReference type="InterPro" id="IPR000225">
    <property type="entry name" value="Armadillo"/>
</dbReference>
<proteinExistence type="predicted"/>
<feature type="repeat" description="ARM" evidence="1">
    <location>
        <begin position="47"/>
        <end position="74"/>
    </location>
</feature>